<gene>
    <name evidence="2" type="ORF">bsdE14_42280</name>
</gene>
<evidence type="ECO:0000256" key="1">
    <source>
        <dbReference type="SAM" id="Phobius"/>
    </source>
</evidence>
<dbReference type="RefSeq" id="WP_264852127.1">
    <property type="nucleotide sequence ID" value="NZ_BRXR01000001.1"/>
</dbReference>
<comment type="caution">
    <text evidence="2">The sequence shown here is derived from an EMBL/GenBank/DDBJ whole genome shotgun (WGS) entry which is preliminary data.</text>
</comment>
<dbReference type="Proteomes" id="UP001208567">
    <property type="component" value="Unassembled WGS sequence"/>
</dbReference>
<dbReference type="Pfam" id="PF13687">
    <property type="entry name" value="DUF4153"/>
    <property type="match status" value="1"/>
</dbReference>
<feature type="transmembrane region" description="Helical" evidence="1">
    <location>
        <begin position="68"/>
        <end position="85"/>
    </location>
</feature>
<accession>A0ABQ5NC19</accession>
<evidence type="ECO:0008006" key="4">
    <source>
        <dbReference type="Google" id="ProtNLM"/>
    </source>
</evidence>
<protein>
    <recommendedName>
        <fullName evidence="4">DUF4173 domain-containing protein</fullName>
    </recommendedName>
</protein>
<keyword evidence="1" id="KW-1133">Transmembrane helix</keyword>
<dbReference type="EMBL" id="BRXR01000001">
    <property type="protein sequence ID" value="GLC32818.1"/>
    <property type="molecule type" value="Genomic_DNA"/>
</dbReference>
<feature type="transmembrane region" description="Helical" evidence="1">
    <location>
        <begin position="362"/>
        <end position="382"/>
    </location>
</feature>
<sequence>MEVNKTLETKIKDGLYCMLFSLLLGWIFDKLFFDKSLGISYFLFIGACIVFFMWSIRDSLALSKSFGWFLLIPIALLSLSFAVHTNDIFSFFNFLAIPILMIASSILIMNPKLRWDKASFIIKMLRIGIVNVFNNVFKPFTILKASLKLKKSIQIKEGKKQILIGILVSLPLLIILIALLSSADMVFGYYLTNLTKIFDNIDIQKFVPHTIIILVIAFYLFGYVWGFKSEEKVINSDINTPAVSWEVVTIITVLVVLNILYLIFTIVQFSYLYGGANVKLPAGFTYAEYARKGFFELAAVTSINFIIVLSCLKYIKKDNTRLIKVANLLLTVLVIFTLNMLFSANFKLSLYEAAFGYTFLRVSVHLFMLLLFILCLFVAAGIWYSKIPIVKSIIVITIIMYTIINYINIDGFIARKNIERYNETGKLDAHYLTSLSFEAVPYMVELKDKSSINIKKIIDENLKYRKEILDKQKSWTEFNFSRNRTRKLLNQGN</sequence>
<organism evidence="2 3">
    <name type="scientific">Clostridium omnivorum</name>
    <dbReference type="NCBI Taxonomy" id="1604902"/>
    <lineage>
        <taxon>Bacteria</taxon>
        <taxon>Bacillati</taxon>
        <taxon>Bacillota</taxon>
        <taxon>Clostridia</taxon>
        <taxon>Eubacteriales</taxon>
        <taxon>Clostridiaceae</taxon>
        <taxon>Clostridium</taxon>
    </lineage>
</organism>
<keyword evidence="3" id="KW-1185">Reference proteome</keyword>
<feature type="transmembrane region" description="Helical" evidence="1">
    <location>
        <begin position="39"/>
        <end position="56"/>
    </location>
</feature>
<keyword evidence="1" id="KW-0812">Transmembrane</keyword>
<feature type="transmembrane region" description="Helical" evidence="1">
    <location>
        <begin position="162"/>
        <end position="186"/>
    </location>
</feature>
<name>A0ABQ5NC19_9CLOT</name>
<keyword evidence="1" id="KW-0472">Membrane</keyword>
<proteinExistence type="predicted"/>
<feature type="transmembrane region" description="Helical" evidence="1">
    <location>
        <begin position="206"/>
        <end position="226"/>
    </location>
</feature>
<feature type="transmembrane region" description="Helical" evidence="1">
    <location>
        <begin position="293"/>
        <end position="315"/>
    </location>
</feature>
<evidence type="ECO:0000313" key="2">
    <source>
        <dbReference type="EMBL" id="GLC32818.1"/>
    </source>
</evidence>
<feature type="transmembrane region" description="Helical" evidence="1">
    <location>
        <begin position="389"/>
        <end position="407"/>
    </location>
</feature>
<evidence type="ECO:0000313" key="3">
    <source>
        <dbReference type="Proteomes" id="UP001208567"/>
    </source>
</evidence>
<reference evidence="2 3" key="1">
    <citation type="journal article" date="2024" name="Int. J. Syst. Evol. Microbiol.">
        <title>Clostridium omnivorum sp. nov., isolated from anoxic soil under the treatment of reductive soil disinfestation.</title>
        <authorList>
            <person name="Ueki A."/>
            <person name="Tonouchi A."/>
            <person name="Kaku N."/>
            <person name="Honma S."/>
            <person name="Ueki K."/>
        </authorList>
    </citation>
    <scope>NUCLEOTIDE SEQUENCE [LARGE SCALE GENOMIC DNA]</scope>
    <source>
        <strain evidence="2 3">E14</strain>
    </source>
</reference>
<feature type="transmembrane region" description="Helical" evidence="1">
    <location>
        <begin position="247"/>
        <end position="273"/>
    </location>
</feature>
<feature type="transmembrane region" description="Helical" evidence="1">
    <location>
        <begin position="322"/>
        <end position="342"/>
    </location>
</feature>
<dbReference type="InterPro" id="IPR025291">
    <property type="entry name" value="DUF4153"/>
</dbReference>
<feature type="transmembrane region" description="Helical" evidence="1">
    <location>
        <begin position="91"/>
        <end position="109"/>
    </location>
</feature>